<comment type="caution">
    <text evidence="1">The sequence shown here is derived from an EMBL/GenBank/DDBJ whole genome shotgun (WGS) entry which is preliminary data.</text>
</comment>
<dbReference type="EMBL" id="JASBRG010000007">
    <property type="protein sequence ID" value="MDI3321445.1"/>
    <property type="molecule type" value="Genomic_DNA"/>
</dbReference>
<proteinExistence type="predicted"/>
<sequence>MKKISPYILLFISVLAVSCLKDRTNYNIHTPSPIVIDTTGVPGSYVVFQMDTLRVSPNISKAGMNTDNLTYSWTMNYFQGYKRVIGTQKKLEGVVTEAPNSSAYSLILTVTDTTTNLKAFFSWIVTVNPRFGEGLVVADTKDGINSDLSLIMSYNFTSNILYDSVSFTYRNLYSAANGAPLTGIVKGVAYMNYQNNRVLTCITDNAITRINPISYVYTKLGNDNFILPPAAISPNMVQSVAVNNAHEYLVNNGKVHSRYGTNFQYGYAFLFDKTDYTCQKMCGLQTANTNGGAIYDEKNNRFLMLPTITSNSAPLVAYPVFDNSNPAPAYDPNNMGNKTCLNMEEGYNQKVFAVMKTRDLDQYAVYQLSVLSPVNGKMGYAINDLSSNPEIGQSKFYTESTQENVLFYATDTKVYSTTLLTGGGTSPTVRYTVANGEKITGMKMHIKGGRMSLPSLTAPDDYTQRIAATSANRLLLLSTYNENTKEGKIIAIPLQTLGVGGLVTDPAYIKTYGGFGKITAFNFQAP</sequence>
<reference evidence="1 2" key="1">
    <citation type="submission" date="2023-05" db="EMBL/GenBank/DDBJ databases">
        <title>Genome sequence of Pinibacter sp. MAH-24.</title>
        <authorList>
            <person name="Huq M.A."/>
        </authorList>
    </citation>
    <scope>NUCLEOTIDE SEQUENCE [LARGE SCALE GENOMIC DNA]</scope>
    <source>
        <strain evidence="1 2">MAH-24</strain>
    </source>
</reference>
<dbReference type="RefSeq" id="WP_282335555.1">
    <property type="nucleotide sequence ID" value="NZ_JASBRG010000007.1"/>
</dbReference>
<name>A0ABT6RFW9_9BACT</name>
<dbReference type="InterPro" id="IPR032183">
    <property type="entry name" value="PKD-like"/>
</dbReference>
<dbReference type="PROSITE" id="PS51257">
    <property type="entry name" value="PROKAR_LIPOPROTEIN"/>
    <property type="match status" value="1"/>
</dbReference>
<dbReference type="Pfam" id="PF16407">
    <property type="entry name" value="PKD_2"/>
    <property type="match status" value="1"/>
</dbReference>
<protein>
    <submittedName>
        <fullName evidence="1">PKD-like family lipoprotein</fullName>
    </submittedName>
</protein>
<dbReference type="Proteomes" id="UP001226434">
    <property type="component" value="Unassembled WGS sequence"/>
</dbReference>
<evidence type="ECO:0000313" key="1">
    <source>
        <dbReference type="EMBL" id="MDI3321445.1"/>
    </source>
</evidence>
<keyword evidence="2" id="KW-1185">Reference proteome</keyword>
<evidence type="ECO:0000313" key="2">
    <source>
        <dbReference type="Proteomes" id="UP001226434"/>
    </source>
</evidence>
<accession>A0ABT6RFW9</accession>
<gene>
    <name evidence="1" type="ORF">QJ048_16745</name>
</gene>
<organism evidence="1 2">
    <name type="scientific">Pinibacter soli</name>
    <dbReference type="NCBI Taxonomy" id="3044211"/>
    <lineage>
        <taxon>Bacteria</taxon>
        <taxon>Pseudomonadati</taxon>
        <taxon>Bacteroidota</taxon>
        <taxon>Chitinophagia</taxon>
        <taxon>Chitinophagales</taxon>
        <taxon>Chitinophagaceae</taxon>
        <taxon>Pinibacter</taxon>
    </lineage>
</organism>